<reference evidence="2" key="1">
    <citation type="journal article" date="2020" name="mSystems">
        <title>Genome- and Community-Level Interaction Insights into Carbon Utilization and Element Cycling Functions of Hydrothermarchaeota in Hydrothermal Sediment.</title>
        <authorList>
            <person name="Zhou Z."/>
            <person name="Liu Y."/>
            <person name="Xu W."/>
            <person name="Pan J."/>
            <person name="Luo Z.H."/>
            <person name="Li M."/>
        </authorList>
    </citation>
    <scope>NUCLEOTIDE SEQUENCE [LARGE SCALE GENOMIC DNA]</scope>
    <source>
        <strain evidence="2">SpSt-26</strain>
    </source>
</reference>
<feature type="transmembrane region" description="Helical" evidence="1">
    <location>
        <begin position="100"/>
        <end position="122"/>
    </location>
</feature>
<comment type="caution">
    <text evidence="2">The sequence shown here is derived from an EMBL/GenBank/DDBJ whole genome shotgun (WGS) entry which is preliminary data.</text>
</comment>
<keyword evidence="1" id="KW-0812">Transmembrane</keyword>
<organism evidence="2">
    <name type="scientific">Archaeoglobus fulgidus</name>
    <dbReference type="NCBI Taxonomy" id="2234"/>
    <lineage>
        <taxon>Archaea</taxon>
        <taxon>Methanobacteriati</taxon>
        <taxon>Methanobacteriota</taxon>
        <taxon>Archaeoglobi</taxon>
        <taxon>Archaeoglobales</taxon>
        <taxon>Archaeoglobaceae</taxon>
        <taxon>Archaeoglobus</taxon>
    </lineage>
</organism>
<protein>
    <submittedName>
        <fullName evidence="2">Uncharacterized protein</fullName>
    </submittedName>
</protein>
<evidence type="ECO:0000313" key="2">
    <source>
        <dbReference type="EMBL" id="HEH35674.1"/>
    </source>
</evidence>
<keyword evidence="1" id="KW-1133">Transmembrane helix</keyword>
<accession>A0A7J2TKJ3</accession>
<proteinExistence type="predicted"/>
<gene>
    <name evidence="2" type="ORF">ENP88_05935</name>
</gene>
<evidence type="ECO:0000256" key="1">
    <source>
        <dbReference type="SAM" id="Phobius"/>
    </source>
</evidence>
<sequence>MIDAFVSEGEKVTVEGWLTFYDEKEMSWKPLDGTLTFYLDGREIGKEKAQYGQFSFSFPSPSIGKHKIEIKFKAEGYESSYKSLSFEVVEKRRKEMVARFAKIIFLLIFLLCLALFLSVFLAKLF</sequence>
<keyword evidence="1" id="KW-0472">Membrane</keyword>
<dbReference type="AlphaFoldDB" id="A0A7J2TKJ3"/>
<name>A0A7J2TKJ3_ARCFL</name>
<dbReference type="EMBL" id="DSLA01000094">
    <property type="protein sequence ID" value="HEH35674.1"/>
    <property type="molecule type" value="Genomic_DNA"/>
</dbReference>